<dbReference type="Proteomes" id="UP000821853">
    <property type="component" value="Chromosome 2"/>
</dbReference>
<proteinExistence type="predicted"/>
<reference evidence="1 2" key="1">
    <citation type="journal article" date="2020" name="Cell">
        <title>Large-Scale Comparative Analyses of Tick Genomes Elucidate Their Genetic Diversity and Vector Capacities.</title>
        <authorList>
            <consortium name="Tick Genome and Microbiome Consortium (TIGMIC)"/>
            <person name="Jia N."/>
            <person name="Wang J."/>
            <person name="Shi W."/>
            <person name="Du L."/>
            <person name="Sun Y."/>
            <person name="Zhan W."/>
            <person name="Jiang J.F."/>
            <person name="Wang Q."/>
            <person name="Zhang B."/>
            <person name="Ji P."/>
            <person name="Bell-Sakyi L."/>
            <person name="Cui X.M."/>
            <person name="Yuan T.T."/>
            <person name="Jiang B.G."/>
            <person name="Yang W.F."/>
            <person name="Lam T.T."/>
            <person name="Chang Q.C."/>
            <person name="Ding S.J."/>
            <person name="Wang X.J."/>
            <person name="Zhu J.G."/>
            <person name="Ruan X.D."/>
            <person name="Zhao L."/>
            <person name="Wei J.T."/>
            <person name="Ye R.Z."/>
            <person name="Que T.C."/>
            <person name="Du C.H."/>
            <person name="Zhou Y.H."/>
            <person name="Cheng J.X."/>
            <person name="Dai P.F."/>
            <person name="Guo W.B."/>
            <person name="Han X.H."/>
            <person name="Huang E.J."/>
            <person name="Li L.F."/>
            <person name="Wei W."/>
            <person name="Gao Y.C."/>
            <person name="Liu J.Z."/>
            <person name="Shao H.Z."/>
            <person name="Wang X."/>
            <person name="Wang C.C."/>
            <person name="Yang T.C."/>
            <person name="Huo Q.B."/>
            <person name="Li W."/>
            <person name="Chen H.Y."/>
            <person name="Chen S.E."/>
            <person name="Zhou L.G."/>
            <person name="Ni X.B."/>
            <person name="Tian J.H."/>
            <person name="Sheng Y."/>
            <person name="Liu T."/>
            <person name="Pan Y.S."/>
            <person name="Xia L.Y."/>
            <person name="Li J."/>
            <person name="Zhao F."/>
            <person name="Cao W.C."/>
        </authorList>
    </citation>
    <scope>NUCLEOTIDE SEQUENCE [LARGE SCALE GENOMIC DNA]</scope>
    <source>
        <strain evidence="1">HaeL-2018</strain>
    </source>
</reference>
<comment type="caution">
    <text evidence="1">The sequence shown here is derived from an EMBL/GenBank/DDBJ whole genome shotgun (WGS) entry which is preliminary data.</text>
</comment>
<accession>A0A9J6G1X7</accession>
<evidence type="ECO:0008006" key="3">
    <source>
        <dbReference type="Google" id="ProtNLM"/>
    </source>
</evidence>
<sequence>MLRRVSNHCRGMKEKDLIRLVQALLISRVTYATPYITLTESCSETIDRLIRKAFKQVLNLPVLQQPVSYTSTIRYPSLLKATYQANGSV</sequence>
<evidence type="ECO:0000313" key="2">
    <source>
        <dbReference type="Proteomes" id="UP000821853"/>
    </source>
</evidence>
<keyword evidence="2" id="KW-1185">Reference proteome</keyword>
<name>A0A9J6G1X7_HAELO</name>
<dbReference type="OrthoDB" id="10529931at2759"/>
<gene>
    <name evidence="1" type="ORF">HPB48_012438</name>
</gene>
<protein>
    <recommendedName>
        <fullName evidence="3">Tick transposon</fullName>
    </recommendedName>
</protein>
<dbReference type="AlphaFoldDB" id="A0A9J6G1X7"/>
<dbReference type="VEuPathDB" id="VectorBase:HLOH_060621"/>
<organism evidence="1 2">
    <name type="scientific">Haemaphysalis longicornis</name>
    <name type="common">Bush tick</name>
    <dbReference type="NCBI Taxonomy" id="44386"/>
    <lineage>
        <taxon>Eukaryota</taxon>
        <taxon>Metazoa</taxon>
        <taxon>Ecdysozoa</taxon>
        <taxon>Arthropoda</taxon>
        <taxon>Chelicerata</taxon>
        <taxon>Arachnida</taxon>
        <taxon>Acari</taxon>
        <taxon>Parasitiformes</taxon>
        <taxon>Ixodida</taxon>
        <taxon>Ixodoidea</taxon>
        <taxon>Ixodidae</taxon>
        <taxon>Haemaphysalinae</taxon>
        <taxon>Haemaphysalis</taxon>
    </lineage>
</organism>
<dbReference type="EMBL" id="JABSTR010000004">
    <property type="protein sequence ID" value="KAH9368793.1"/>
    <property type="molecule type" value="Genomic_DNA"/>
</dbReference>
<evidence type="ECO:0000313" key="1">
    <source>
        <dbReference type="EMBL" id="KAH9368793.1"/>
    </source>
</evidence>